<dbReference type="OrthoDB" id="9815501at2"/>
<dbReference type="InterPro" id="IPR022789">
    <property type="entry name" value="ParD"/>
</dbReference>
<dbReference type="RefSeq" id="WP_070934756.1">
    <property type="nucleotide sequence ID" value="NZ_MIPT01000001.1"/>
</dbReference>
<comment type="caution">
    <text evidence="1">The sequence shown here is derived from an EMBL/GenBank/DDBJ whole genome shotgun (WGS) entry which is preliminary data.</text>
</comment>
<accession>A0A1S1HKJ5</accession>
<reference evidence="1 2" key="1">
    <citation type="submission" date="2016-09" db="EMBL/GenBank/DDBJ databases">
        <title>Metabolic pathway, cell adaptation mechanisms and a novel monoxygenase revealed through proteogenomic-transcription analysis of a Sphingomonas haloaromaticamans strain degrading the fungicide ortho-phenylphenol.</title>
        <authorList>
            <person name="Perruchon C."/>
            <person name="Papadopoulou E.S."/>
            <person name="Rousidou C."/>
            <person name="Vasileiadis S."/>
            <person name="Tanou G."/>
            <person name="Amoutzias G."/>
            <person name="Molassiotis A."/>
            <person name="Karpouzas D.G."/>
        </authorList>
    </citation>
    <scope>NUCLEOTIDE SEQUENCE [LARGE SCALE GENOMIC DNA]</scope>
    <source>
        <strain evidence="1 2">P3</strain>
    </source>
</reference>
<proteinExistence type="predicted"/>
<sequence length="79" mass="8670">MSLIGRSPNASEVLRDGLRLGEEREERKAAKLEAFRDAARKGFDAIDGGEYHDFDSADELDRYLVDLSEAAIKSDAAPA</sequence>
<protein>
    <submittedName>
        <fullName evidence="1">Uncharacterized protein</fullName>
    </submittedName>
</protein>
<dbReference type="Proteomes" id="UP000179467">
    <property type="component" value="Unassembled WGS sequence"/>
</dbReference>
<name>A0A1S1HKJ5_9SPHN</name>
<dbReference type="AlphaFoldDB" id="A0A1S1HKJ5"/>
<keyword evidence="2" id="KW-1185">Reference proteome</keyword>
<organism evidence="1 2">
    <name type="scientific">Edaphosphingomonas haloaromaticamans</name>
    <dbReference type="NCBI Taxonomy" id="653954"/>
    <lineage>
        <taxon>Bacteria</taxon>
        <taxon>Pseudomonadati</taxon>
        <taxon>Pseudomonadota</taxon>
        <taxon>Alphaproteobacteria</taxon>
        <taxon>Sphingomonadales</taxon>
        <taxon>Rhizorhabdaceae</taxon>
        <taxon>Edaphosphingomonas</taxon>
    </lineage>
</organism>
<dbReference type="EMBL" id="MIPT01000001">
    <property type="protein sequence ID" value="OHT21753.1"/>
    <property type="molecule type" value="Genomic_DNA"/>
</dbReference>
<dbReference type="Pfam" id="PF03693">
    <property type="entry name" value="ParD_antitoxin"/>
    <property type="match status" value="1"/>
</dbReference>
<dbReference type="Gene3D" id="6.10.10.120">
    <property type="entry name" value="Antitoxin ParD1-like"/>
    <property type="match status" value="1"/>
</dbReference>
<evidence type="ECO:0000313" key="2">
    <source>
        <dbReference type="Proteomes" id="UP000179467"/>
    </source>
</evidence>
<evidence type="ECO:0000313" key="1">
    <source>
        <dbReference type="EMBL" id="OHT21753.1"/>
    </source>
</evidence>
<dbReference type="InterPro" id="IPR038296">
    <property type="entry name" value="ParD_sf"/>
</dbReference>
<gene>
    <name evidence="1" type="ORF">BHE75_03764</name>
</gene>